<keyword evidence="12" id="KW-1185">Reference proteome</keyword>
<evidence type="ECO:0000313" key="11">
    <source>
        <dbReference type="EMBL" id="AIK96358.1"/>
    </source>
</evidence>
<evidence type="ECO:0000256" key="5">
    <source>
        <dbReference type="ARBA" id="ARBA00022842"/>
    </source>
</evidence>
<dbReference type="AlphaFoldDB" id="A0A077AXJ7"/>
<evidence type="ECO:0000256" key="7">
    <source>
        <dbReference type="ARBA" id="ARBA00023136"/>
    </source>
</evidence>
<dbReference type="Pfam" id="PF03448">
    <property type="entry name" value="MgtE_N"/>
    <property type="match status" value="1"/>
</dbReference>
<dbReference type="SUPFAM" id="SSF161093">
    <property type="entry name" value="MgtE membrane domain-like"/>
    <property type="match status" value="1"/>
</dbReference>
<evidence type="ECO:0000256" key="1">
    <source>
        <dbReference type="ARBA" id="ARBA00004141"/>
    </source>
</evidence>
<dbReference type="OrthoDB" id="9790355at2"/>
<dbReference type="InterPro" id="IPR000644">
    <property type="entry name" value="CBS_dom"/>
</dbReference>
<keyword evidence="9" id="KW-0479">Metal-binding</keyword>
<evidence type="ECO:0000256" key="8">
    <source>
        <dbReference type="PROSITE-ProRule" id="PRU00703"/>
    </source>
</evidence>
<dbReference type="InterPro" id="IPR038076">
    <property type="entry name" value="MgtE_N_sf"/>
</dbReference>
<evidence type="ECO:0000256" key="2">
    <source>
        <dbReference type="ARBA" id="ARBA00009749"/>
    </source>
</evidence>
<feature type="transmembrane region" description="Helical" evidence="9">
    <location>
        <begin position="436"/>
        <end position="459"/>
    </location>
</feature>
<feature type="domain" description="CBS" evidence="10">
    <location>
        <begin position="215"/>
        <end position="273"/>
    </location>
</feature>
<dbReference type="PANTHER" id="PTHR43773">
    <property type="entry name" value="MAGNESIUM TRANSPORTER MGTE"/>
    <property type="match status" value="1"/>
</dbReference>
<organism evidence="11 12">
    <name type="scientific">Candidatus Odyssella acanthamoebae</name>
    <dbReference type="NCBI Taxonomy" id="91604"/>
    <lineage>
        <taxon>Bacteria</taxon>
        <taxon>Pseudomonadati</taxon>
        <taxon>Pseudomonadota</taxon>
        <taxon>Alphaproteobacteria</taxon>
        <taxon>Holosporales</taxon>
        <taxon>Candidatus Paracaedibacteraceae</taxon>
        <taxon>Candidatus Odyssella</taxon>
    </lineage>
</organism>
<dbReference type="InterPro" id="IPR046342">
    <property type="entry name" value="CBS_dom_sf"/>
</dbReference>
<dbReference type="Pfam" id="PF01769">
    <property type="entry name" value="MgtE"/>
    <property type="match status" value="1"/>
</dbReference>
<evidence type="ECO:0000313" key="12">
    <source>
        <dbReference type="Proteomes" id="UP000028926"/>
    </source>
</evidence>
<dbReference type="InterPro" id="IPR006668">
    <property type="entry name" value="Mg_transptr_MgtE_intracell_dom"/>
</dbReference>
<dbReference type="GO" id="GO:0015095">
    <property type="term" value="F:magnesium ion transmembrane transporter activity"/>
    <property type="evidence" value="ECO:0007669"/>
    <property type="project" value="UniProtKB-UniRule"/>
</dbReference>
<comment type="subcellular location">
    <subcellularLocation>
        <location evidence="9">Cell membrane</location>
        <topology evidence="9">Multi-pass membrane protein</topology>
    </subcellularLocation>
    <subcellularLocation>
        <location evidence="1">Membrane</location>
        <topology evidence="1">Multi-pass membrane protein</topology>
    </subcellularLocation>
</comment>
<dbReference type="RefSeq" id="WP_038464698.1">
    <property type="nucleotide sequence ID" value="NZ_CP008941.1"/>
</dbReference>
<dbReference type="SMART" id="SM00116">
    <property type="entry name" value="CBS"/>
    <property type="match status" value="1"/>
</dbReference>
<evidence type="ECO:0000259" key="10">
    <source>
        <dbReference type="PROSITE" id="PS51371"/>
    </source>
</evidence>
<dbReference type="PANTHER" id="PTHR43773:SF1">
    <property type="entry name" value="MAGNESIUM TRANSPORTER MGTE"/>
    <property type="match status" value="1"/>
</dbReference>
<dbReference type="KEGG" id="paca:ID47_05840"/>
<sequence length="460" mass="50981">MDEKNLDPTLHQEPAEQELDLAHLVESAFDAEMLDEVFSLTSNLHPADMADIIQQFPAQKRLRLVELLHTTISGEALSFLEESVREQILPLFTTAEVAAAIHELESDDAALILEDLDEDMQREVLDALPLEERISFEKTRSYPEYSAGRLMQREVVLCCPHWSLGQIIDSLEDIEHLPEHFYDVYVVDDDNKPIGEIPLSWILRHPRRTPVAKVMNPEVRSVPVNLDQEEVAYIFQRYSLSSMPVVDQDGRIAGMITVDDIINVIQEEAGDDILKLGGVTQETSLYGNIIQASLSRFGWLFISLINCLIASFVIAHFEQALESFVVLAFLMPIVASMGGNAGMQTLTITVRSLSIYNLRAGHVVSAIKRELSIAALNGLALALILSSITLLWTGSLKIGFIIGMALLFNVLWSGFAGAFIPYILHRVNLDPAISAGPIMSTTTDVIGFSLFLGLATLILL</sequence>
<evidence type="ECO:0000256" key="9">
    <source>
        <dbReference type="RuleBase" id="RU362011"/>
    </source>
</evidence>
<dbReference type="Gene3D" id="3.10.580.10">
    <property type="entry name" value="CBS-domain"/>
    <property type="match status" value="1"/>
</dbReference>
<dbReference type="Gene3D" id="1.10.357.20">
    <property type="entry name" value="SLC41 divalent cation transporters, integral membrane domain"/>
    <property type="match status" value="1"/>
</dbReference>
<feature type="transmembrane region" description="Helical" evidence="9">
    <location>
        <begin position="371"/>
        <end position="392"/>
    </location>
</feature>
<dbReference type="Pfam" id="PF00571">
    <property type="entry name" value="CBS"/>
    <property type="match status" value="1"/>
</dbReference>
<protein>
    <recommendedName>
        <fullName evidence="9">Magnesium transporter MgtE</fullName>
    </recommendedName>
</protein>
<dbReference type="Proteomes" id="UP000028926">
    <property type="component" value="Chromosome"/>
</dbReference>
<evidence type="ECO:0000256" key="3">
    <source>
        <dbReference type="ARBA" id="ARBA00022448"/>
    </source>
</evidence>
<dbReference type="EMBL" id="CP008941">
    <property type="protein sequence ID" value="AIK96358.1"/>
    <property type="molecule type" value="Genomic_DNA"/>
</dbReference>
<comment type="similarity">
    <text evidence="2 9">Belongs to the SLC41A transporter family.</text>
</comment>
<keyword evidence="4 9" id="KW-0812">Transmembrane</keyword>
<dbReference type="Gene3D" id="1.25.60.10">
    <property type="entry name" value="MgtE N-terminal domain-like"/>
    <property type="match status" value="1"/>
</dbReference>
<feature type="transmembrane region" description="Helical" evidence="9">
    <location>
        <begin position="323"/>
        <end position="350"/>
    </location>
</feature>
<dbReference type="PROSITE" id="PS51371">
    <property type="entry name" value="CBS"/>
    <property type="match status" value="1"/>
</dbReference>
<comment type="subunit">
    <text evidence="9">Homodimer.</text>
</comment>
<evidence type="ECO:0000256" key="4">
    <source>
        <dbReference type="ARBA" id="ARBA00022692"/>
    </source>
</evidence>
<keyword evidence="9" id="KW-1003">Cell membrane</keyword>
<keyword evidence="7 9" id="KW-0472">Membrane</keyword>
<feature type="transmembrane region" description="Helical" evidence="9">
    <location>
        <begin position="398"/>
        <end position="424"/>
    </location>
</feature>
<dbReference type="NCBIfam" id="TIGR00400">
    <property type="entry name" value="mgtE"/>
    <property type="match status" value="1"/>
</dbReference>
<name>A0A077AXJ7_9PROT</name>
<reference evidence="11 12" key="1">
    <citation type="submission" date="2014-07" db="EMBL/GenBank/DDBJ databases">
        <title>Comparative genomic insights into amoeba endosymbionts belonging to the families of Holosporaceae and Candidatus Midichloriaceae within Rickettsiales.</title>
        <authorList>
            <person name="Wang Z."/>
            <person name="Wu M."/>
        </authorList>
    </citation>
    <scope>NUCLEOTIDE SEQUENCE [LARGE SCALE GENOMIC DNA]</scope>
    <source>
        <strain evidence="11">PRA3</strain>
    </source>
</reference>
<dbReference type="CDD" id="cd04606">
    <property type="entry name" value="CBS_pair_Mg_transporter"/>
    <property type="match status" value="1"/>
</dbReference>
<dbReference type="GO" id="GO:0005886">
    <property type="term" value="C:plasma membrane"/>
    <property type="evidence" value="ECO:0007669"/>
    <property type="project" value="UniProtKB-SubCell"/>
</dbReference>
<dbReference type="InterPro" id="IPR006669">
    <property type="entry name" value="MgtE_transporter"/>
</dbReference>
<dbReference type="SUPFAM" id="SSF158791">
    <property type="entry name" value="MgtE N-terminal domain-like"/>
    <property type="match status" value="1"/>
</dbReference>
<keyword evidence="8" id="KW-0129">CBS domain</keyword>
<dbReference type="GO" id="GO:0046872">
    <property type="term" value="F:metal ion binding"/>
    <property type="evidence" value="ECO:0007669"/>
    <property type="project" value="UniProtKB-KW"/>
</dbReference>
<proteinExistence type="inferred from homology"/>
<keyword evidence="6 9" id="KW-1133">Transmembrane helix</keyword>
<dbReference type="SMART" id="SM00924">
    <property type="entry name" value="MgtE_N"/>
    <property type="match status" value="1"/>
</dbReference>
<gene>
    <name evidence="11" type="ORF">ID47_05840</name>
</gene>
<dbReference type="HOGENOM" id="CLU_037408_1_0_5"/>
<keyword evidence="3 9" id="KW-0813">Transport</keyword>
<dbReference type="SUPFAM" id="SSF54631">
    <property type="entry name" value="CBS-domain pair"/>
    <property type="match status" value="1"/>
</dbReference>
<accession>A0A077AXJ7</accession>
<comment type="function">
    <text evidence="9">Acts as a magnesium transporter.</text>
</comment>
<dbReference type="InterPro" id="IPR006667">
    <property type="entry name" value="SLC41_membr_dom"/>
</dbReference>
<feature type="transmembrane region" description="Helical" evidence="9">
    <location>
        <begin position="297"/>
        <end position="317"/>
    </location>
</feature>
<dbReference type="InterPro" id="IPR036739">
    <property type="entry name" value="SLC41_membr_dom_sf"/>
</dbReference>
<evidence type="ECO:0000256" key="6">
    <source>
        <dbReference type="ARBA" id="ARBA00022989"/>
    </source>
</evidence>
<dbReference type="eggNOG" id="COG2239">
    <property type="taxonomic scope" value="Bacteria"/>
</dbReference>
<keyword evidence="5 9" id="KW-0460">Magnesium</keyword>